<dbReference type="PANTHER" id="PTHR18964">
    <property type="entry name" value="ROK (REPRESSOR, ORF, KINASE) FAMILY"/>
    <property type="match status" value="1"/>
</dbReference>
<organism evidence="2 3">
    <name type="scientific">Duganella alba</name>
    <dbReference type="NCBI Taxonomy" id="2666081"/>
    <lineage>
        <taxon>Bacteria</taxon>
        <taxon>Pseudomonadati</taxon>
        <taxon>Pseudomonadota</taxon>
        <taxon>Betaproteobacteria</taxon>
        <taxon>Burkholderiales</taxon>
        <taxon>Oxalobacteraceae</taxon>
        <taxon>Telluria group</taxon>
        <taxon>Duganella</taxon>
    </lineage>
</organism>
<dbReference type="Proteomes" id="UP000481037">
    <property type="component" value="Unassembled WGS sequence"/>
</dbReference>
<dbReference type="InterPro" id="IPR049874">
    <property type="entry name" value="ROK_cs"/>
</dbReference>
<dbReference type="PROSITE" id="PS01125">
    <property type="entry name" value="ROK"/>
    <property type="match status" value="1"/>
</dbReference>
<comment type="caution">
    <text evidence="2">The sequence shown here is derived from an EMBL/GenBank/DDBJ whole genome shotgun (WGS) entry which is preliminary data.</text>
</comment>
<proteinExistence type="inferred from homology"/>
<sequence length="305" mass="30594">MITCFDIGGSAIKCAVATADGQIGDLQRVPTPAHDFAAFTAAMQALIVAGGPARGVAISIAGVIDPADGRIKCANIPCIDGRVLAADLAEVFGLPVWIINDADSFALAEAQAGAARGHANVFGLILGTGVGGGLVIGGRLIGGPGGFAGEWGHGPVAAQFAGTPPQAIPRFRCGCGQTGCLDTVGGARGLERLHLTLHQTALDSRAIIAAWQAGDADAAQTISCFIDLLSGPLAMLVNTLGASILPVGGGLANSAALIARLDQAVRESILRKTDAPIIVPGQSGAEPGLIGAAWLGLQKLENRHG</sequence>
<dbReference type="Gene3D" id="3.30.420.40">
    <property type="match status" value="2"/>
</dbReference>
<accession>A0A6L5QA84</accession>
<dbReference type="EMBL" id="WKJM01000001">
    <property type="protein sequence ID" value="MRX06500.1"/>
    <property type="molecule type" value="Genomic_DNA"/>
</dbReference>
<protein>
    <submittedName>
        <fullName evidence="2">ROK family protein</fullName>
    </submittedName>
</protein>
<gene>
    <name evidence="2" type="ORF">GJ697_01465</name>
</gene>
<reference evidence="2 3" key="1">
    <citation type="submission" date="2019-11" db="EMBL/GenBank/DDBJ databases">
        <title>Novel species isolated from a subtropical stream in China.</title>
        <authorList>
            <person name="Lu H."/>
        </authorList>
    </citation>
    <scope>NUCLEOTIDE SEQUENCE [LARGE SCALE GENOMIC DNA]</scope>
    <source>
        <strain evidence="2 3">FT25W</strain>
    </source>
</reference>
<keyword evidence="3" id="KW-1185">Reference proteome</keyword>
<dbReference type="AlphaFoldDB" id="A0A6L5QA84"/>
<dbReference type="RefSeq" id="WP_154361831.1">
    <property type="nucleotide sequence ID" value="NZ_WKJM01000001.1"/>
</dbReference>
<evidence type="ECO:0000256" key="1">
    <source>
        <dbReference type="ARBA" id="ARBA00006479"/>
    </source>
</evidence>
<dbReference type="InterPro" id="IPR043129">
    <property type="entry name" value="ATPase_NBD"/>
</dbReference>
<evidence type="ECO:0000313" key="3">
    <source>
        <dbReference type="Proteomes" id="UP000481037"/>
    </source>
</evidence>
<evidence type="ECO:0000313" key="2">
    <source>
        <dbReference type="EMBL" id="MRX06500.1"/>
    </source>
</evidence>
<comment type="similarity">
    <text evidence="1">Belongs to the ROK (NagC/XylR) family.</text>
</comment>
<dbReference type="SUPFAM" id="SSF53067">
    <property type="entry name" value="Actin-like ATPase domain"/>
    <property type="match status" value="1"/>
</dbReference>
<dbReference type="InterPro" id="IPR000600">
    <property type="entry name" value="ROK"/>
</dbReference>
<dbReference type="Pfam" id="PF00480">
    <property type="entry name" value="ROK"/>
    <property type="match status" value="1"/>
</dbReference>
<name>A0A6L5QA84_9BURK</name>
<dbReference type="CDD" id="cd24057">
    <property type="entry name" value="ASKHA_NBD_ROK_NAGK"/>
    <property type="match status" value="1"/>
</dbReference>
<dbReference type="PANTHER" id="PTHR18964:SF149">
    <property type="entry name" value="BIFUNCTIONAL UDP-N-ACETYLGLUCOSAMINE 2-EPIMERASE_N-ACETYLMANNOSAMINE KINASE"/>
    <property type="match status" value="1"/>
</dbReference>